<gene>
    <name evidence="1" type="ordered locus">Nmag_1655</name>
    <name evidence="2" type="ORF">C500_20798</name>
</gene>
<accession>D3SUH3</accession>
<reference evidence="1" key="4">
    <citation type="submission" date="2016-09" db="EMBL/GenBank/DDBJ databases">
        <authorList>
            <person name="Pfeiffer F."/>
        </authorList>
    </citation>
    <scope>NUCLEOTIDE SEQUENCE</scope>
    <source>
        <strain evidence="1">ATCC 43099</strain>
    </source>
</reference>
<dbReference type="PATRIC" id="fig|547559.17.peg.4105"/>
<dbReference type="EMBL" id="AOHS01000064">
    <property type="protein sequence ID" value="ELY23077.1"/>
    <property type="molecule type" value="Genomic_DNA"/>
</dbReference>
<dbReference type="Proteomes" id="UP000011543">
    <property type="component" value="Unassembled WGS sequence"/>
</dbReference>
<dbReference type="KEGG" id="nmg:Nmag_1655"/>
<dbReference type="STRING" id="547559.Nmag_1655"/>
<organism evidence="1 3">
    <name type="scientific">Natrialba magadii (strain ATCC 43099 / DSM 3394 / CCM 3739 / CIP 104546 / IAM 13178 / JCM 8861 / NBRC 102185 / NCIMB 2190 / MS3)</name>
    <name type="common">Natronobacterium magadii</name>
    <dbReference type="NCBI Taxonomy" id="547559"/>
    <lineage>
        <taxon>Archaea</taxon>
        <taxon>Methanobacteriati</taxon>
        <taxon>Methanobacteriota</taxon>
        <taxon>Stenosarchaea group</taxon>
        <taxon>Halobacteria</taxon>
        <taxon>Halobacteriales</taxon>
        <taxon>Natrialbaceae</taxon>
        <taxon>Natrialba</taxon>
    </lineage>
</organism>
<evidence type="ECO:0000313" key="2">
    <source>
        <dbReference type="EMBL" id="ELY23077.1"/>
    </source>
</evidence>
<dbReference type="EMBL" id="CP001932">
    <property type="protein sequence ID" value="ADD05231.1"/>
    <property type="molecule type" value="Genomic_DNA"/>
</dbReference>
<sequence>MLEILQHIPFRYWKFAKADFRRRYATVEWPEQHDHVTLAISVDVLEDQLRRHHFEDASGWSLKYEDEVLNMRRPAGVAVDGRPLEYHLRARPVDGYLEINGHVEANRWEAKTDHVHEEGLTWLDEYELRVLLEGCGIDVASIERDE</sequence>
<reference evidence="2 4" key="3">
    <citation type="journal article" date="2014" name="PLoS Genet.">
        <title>Phylogenetically driven sequencing of extremely halophilic archaea reveals strategies for static and dynamic osmo-response.</title>
        <authorList>
            <person name="Becker E.A."/>
            <person name="Seitzer P.M."/>
            <person name="Tritt A."/>
            <person name="Larsen D."/>
            <person name="Krusor M."/>
            <person name="Yao A.I."/>
            <person name="Wu D."/>
            <person name="Madern D."/>
            <person name="Eisen J.A."/>
            <person name="Darling A.E."/>
            <person name="Facciotti M.T."/>
        </authorList>
    </citation>
    <scope>NUCLEOTIDE SEQUENCE [LARGE SCALE GENOMIC DNA]</scope>
    <source>
        <strain evidence="4">ATCC 43099 / DSM 3394 / CCM 3739 / CIP 104546 / IAM 13178 / JCM 8861 / NBRC 102185 / NCIMB 2190 / MS3</strain>
        <strain evidence="2">MS-3</strain>
    </source>
</reference>
<evidence type="ECO:0000313" key="3">
    <source>
        <dbReference type="Proteomes" id="UP000001879"/>
    </source>
</evidence>
<proteinExistence type="predicted"/>
<dbReference type="RefSeq" id="WP_004217534.1">
    <property type="nucleotide sequence ID" value="NC_013922.1"/>
</dbReference>
<dbReference type="HOGENOM" id="CLU_1792182_0_0_2"/>
<dbReference type="eggNOG" id="arCOG13453">
    <property type="taxonomic scope" value="Archaea"/>
</dbReference>
<reference evidence="1 3" key="2">
    <citation type="journal article" date="2012" name="BMC Genomics">
        <title>A comparative genomics perspective on the genetic content of the alkaliphilic haloarchaeon Natrialba magadii ATCC 43099T.</title>
        <authorList>
            <person name="Siddaramappa S."/>
            <person name="Challacombe J.F."/>
            <person name="Decastro R.E."/>
            <person name="Pfeiffer F."/>
            <person name="Sastre D.E."/>
            <person name="Gimenez M.I."/>
            <person name="Paggi R.A."/>
            <person name="Detter J.C."/>
            <person name="Davenport K.W."/>
            <person name="Goodwin L.A."/>
            <person name="Kyrpides N."/>
            <person name="Tapia R."/>
            <person name="Pitluck S."/>
            <person name="Lucas S."/>
            <person name="Woyke T."/>
            <person name="Maupin-Furlow J.A."/>
        </authorList>
    </citation>
    <scope>NUCLEOTIDE SEQUENCE [LARGE SCALE GENOMIC DNA]</scope>
    <source>
        <strain evidence="1">ATCC 43099</strain>
        <strain evidence="3">ATCC 43099 / DSM 3394 / CCM 3739 / CIP 104546 / IAM 13178 / JCM 8861 / NBRC 102185 / NCIMB 2190 / MS3</strain>
    </source>
</reference>
<evidence type="ECO:0000313" key="1">
    <source>
        <dbReference type="EMBL" id="ADD05231.1"/>
    </source>
</evidence>
<dbReference type="Proteomes" id="UP000001879">
    <property type="component" value="Chromosome"/>
</dbReference>
<evidence type="ECO:0000313" key="4">
    <source>
        <dbReference type="Proteomes" id="UP000011543"/>
    </source>
</evidence>
<dbReference type="OrthoDB" id="195437at2157"/>
<keyword evidence="3" id="KW-1185">Reference proteome</keyword>
<reference evidence="3" key="1">
    <citation type="submission" date="2010-02" db="EMBL/GenBank/DDBJ databases">
        <title>Complete sequence of chromosome of Natrialba magadii ATCC 43099.</title>
        <authorList>
            <consortium name="US DOE Joint Genome Institute"/>
            <person name="Lucas S."/>
            <person name="Copeland A."/>
            <person name="Lapidus A."/>
            <person name="Cheng J.-F."/>
            <person name="Bruce D."/>
            <person name="Goodwin L."/>
            <person name="Pitluck S."/>
            <person name="Davenport K."/>
            <person name="Saunders E."/>
            <person name="Detter J.C."/>
            <person name="Han C."/>
            <person name="Tapia R."/>
            <person name="Land M."/>
            <person name="Hauser L."/>
            <person name="Kyrpides N."/>
            <person name="Mikhailova N."/>
            <person name="De Castro R.E."/>
            <person name="Maupin-Furlow J.A."/>
            <person name="Woyke T."/>
        </authorList>
    </citation>
    <scope>NUCLEOTIDE SEQUENCE [LARGE SCALE GENOMIC DNA]</scope>
    <source>
        <strain evidence="3">ATCC 43099 / DSM 3394 / CCM 3739 / CIP 104546 / IAM 13178 / JCM 8861 / NBRC 102185 / NCIMB 2190 / MS3</strain>
    </source>
</reference>
<dbReference type="AlphaFoldDB" id="D3SUH3"/>
<name>D3SUH3_NATMM</name>
<dbReference type="PaxDb" id="547559-Nmag_1655"/>
<protein>
    <submittedName>
        <fullName evidence="1">Uncharacterized protein</fullName>
    </submittedName>
</protein>
<dbReference type="GeneID" id="8824490"/>